<sequence>FDVTRPLVGIDTTSDLLGFDFTNKDSSSSSTHQSSKGTSDKTKKRSTVGVDQSKGKKKTARKNIYRGIRQRAWGKWAAEIRDPRKGVRVWLGTYNTAEEAAMAYVVAAKRIRGDKAKLNFVEQTPLVPTPPPPISLNKHH</sequence>
<evidence type="ECO:0000256" key="1">
    <source>
        <dbReference type="ARBA" id="ARBA00004123"/>
    </source>
</evidence>
<organism evidence="8 9">
    <name type="scientific">Nelumbo nucifera</name>
    <name type="common">Sacred lotus</name>
    <dbReference type="NCBI Taxonomy" id="4432"/>
    <lineage>
        <taxon>Eukaryota</taxon>
        <taxon>Viridiplantae</taxon>
        <taxon>Streptophyta</taxon>
        <taxon>Embryophyta</taxon>
        <taxon>Tracheophyta</taxon>
        <taxon>Spermatophyta</taxon>
        <taxon>Magnoliopsida</taxon>
        <taxon>Proteales</taxon>
        <taxon>Nelumbonaceae</taxon>
        <taxon>Nelumbo</taxon>
    </lineage>
</organism>
<dbReference type="AlphaFoldDB" id="A0A1U8B527"/>
<keyword evidence="5" id="KW-0539">Nucleus</keyword>
<dbReference type="GO" id="GO:0009873">
    <property type="term" value="P:ethylene-activated signaling pathway"/>
    <property type="evidence" value="ECO:0007669"/>
    <property type="project" value="InterPro"/>
</dbReference>
<dbReference type="PRINTS" id="PR00367">
    <property type="entry name" value="ETHRSPELEMNT"/>
</dbReference>
<comment type="subcellular location">
    <subcellularLocation>
        <location evidence="1">Nucleus</location>
    </subcellularLocation>
</comment>
<keyword evidence="8" id="KW-1185">Reference proteome</keyword>
<dbReference type="eggNOG" id="ENOG502RZT8">
    <property type="taxonomic scope" value="Eukaryota"/>
</dbReference>
<keyword evidence="3" id="KW-0238">DNA-binding</keyword>
<dbReference type="GO" id="GO:0003677">
    <property type="term" value="F:DNA binding"/>
    <property type="evidence" value="ECO:0007669"/>
    <property type="project" value="UniProtKB-KW"/>
</dbReference>
<dbReference type="OrthoDB" id="1932767at2759"/>
<accession>A0A1U8B527</accession>
<dbReference type="OMA" id="KKSHRYM"/>
<feature type="compositionally biased region" description="Low complexity" evidence="6">
    <location>
        <begin position="26"/>
        <end position="37"/>
    </location>
</feature>
<dbReference type="GeneID" id="104607321"/>
<evidence type="ECO:0000259" key="7">
    <source>
        <dbReference type="PROSITE" id="PS51032"/>
    </source>
</evidence>
<dbReference type="FunFam" id="3.30.730.10:FF:000001">
    <property type="entry name" value="Ethylene-responsive transcription factor 2"/>
    <property type="match status" value="1"/>
</dbReference>
<dbReference type="InterPro" id="IPR036955">
    <property type="entry name" value="AP2/ERF_dom_sf"/>
</dbReference>
<name>A0A1U8B527_NELNU</name>
<reference evidence="9" key="1">
    <citation type="submission" date="2025-08" db="UniProtKB">
        <authorList>
            <consortium name="RefSeq"/>
        </authorList>
    </citation>
    <scope>IDENTIFICATION</scope>
</reference>
<dbReference type="SMART" id="SM00380">
    <property type="entry name" value="AP2"/>
    <property type="match status" value="1"/>
</dbReference>
<evidence type="ECO:0000256" key="5">
    <source>
        <dbReference type="ARBA" id="ARBA00023242"/>
    </source>
</evidence>
<dbReference type="PANTHER" id="PTHR31190">
    <property type="entry name" value="DNA-BINDING DOMAIN"/>
    <property type="match status" value="1"/>
</dbReference>
<dbReference type="PANTHER" id="PTHR31190:SF142">
    <property type="entry name" value="ETHYLENE-RESPONSIVE TRANSCRIPTION FACTOR RAP2-3"/>
    <property type="match status" value="1"/>
</dbReference>
<dbReference type="Proteomes" id="UP000189703">
    <property type="component" value="Unplaced"/>
</dbReference>
<dbReference type="InterPro" id="IPR001471">
    <property type="entry name" value="AP2/ERF_dom"/>
</dbReference>
<feature type="domain" description="AP2/ERF" evidence="7">
    <location>
        <begin position="64"/>
        <end position="121"/>
    </location>
</feature>
<keyword evidence="4" id="KW-0804">Transcription</keyword>
<evidence type="ECO:0000256" key="3">
    <source>
        <dbReference type="ARBA" id="ARBA00023125"/>
    </source>
</evidence>
<dbReference type="Pfam" id="PF00847">
    <property type="entry name" value="AP2"/>
    <property type="match status" value="1"/>
</dbReference>
<dbReference type="SUPFAM" id="SSF54171">
    <property type="entry name" value="DNA-binding domain"/>
    <property type="match status" value="1"/>
</dbReference>
<proteinExistence type="predicted"/>
<keyword evidence="2" id="KW-0805">Transcription regulation</keyword>
<dbReference type="KEGG" id="nnu:104607321"/>
<dbReference type="GO" id="GO:0005634">
    <property type="term" value="C:nucleus"/>
    <property type="evidence" value="ECO:0007669"/>
    <property type="project" value="UniProtKB-SubCell"/>
</dbReference>
<dbReference type="CDD" id="cd00018">
    <property type="entry name" value="AP2"/>
    <property type="match status" value="1"/>
</dbReference>
<gene>
    <name evidence="9" type="primary">LOC104607321</name>
</gene>
<evidence type="ECO:0000256" key="2">
    <source>
        <dbReference type="ARBA" id="ARBA00023015"/>
    </source>
</evidence>
<dbReference type="RefSeq" id="XP_010271250.1">
    <property type="nucleotide sequence ID" value="XM_010272948.2"/>
</dbReference>
<evidence type="ECO:0000313" key="8">
    <source>
        <dbReference type="Proteomes" id="UP000189703"/>
    </source>
</evidence>
<dbReference type="InterPro" id="IPR016177">
    <property type="entry name" value="DNA-bd_dom_sf"/>
</dbReference>
<dbReference type="GO" id="GO:0003700">
    <property type="term" value="F:DNA-binding transcription factor activity"/>
    <property type="evidence" value="ECO:0007669"/>
    <property type="project" value="InterPro"/>
</dbReference>
<dbReference type="Gene3D" id="3.30.730.10">
    <property type="entry name" value="AP2/ERF domain"/>
    <property type="match status" value="1"/>
</dbReference>
<protein>
    <submittedName>
        <fullName evidence="9">Ethylene-responsive transcription factor RAP2-3-like</fullName>
    </submittedName>
</protein>
<feature type="region of interest" description="Disordered" evidence="6">
    <location>
        <begin position="15"/>
        <end position="62"/>
    </location>
</feature>
<dbReference type="InParanoid" id="A0A1U8B527"/>
<evidence type="ECO:0000256" key="6">
    <source>
        <dbReference type="SAM" id="MobiDB-lite"/>
    </source>
</evidence>
<evidence type="ECO:0000256" key="4">
    <source>
        <dbReference type="ARBA" id="ARBA00023163"/>
    </source>
</evidence>
<dbReference type="PROSITE" id="PS51032">
    <property type="entry name" value="AP2_ERF"/>
    <property type="match status" value="1"/>
</dbReference>
<dbReference type="InterPro" id="IPR044808">
    <property type="entry name" value="ERF_plant"/>
</dbReference>
<evidence type="ECO:0000313" key="9">
    <source>
        <dbReference type="RefSeq" id="XP_010271250.1"/>
    </source>
</evidence>
<feature type="non-terminal residue" evidence="9">
    <location>
        <position position="1"/>
    </location>
</feature>